<gene>
    <name evidence="2" type="ORF">ELS19_00340</name>
</gene>
<dbReference type="Proteomes" id="UP000294028">
    <property type="component" value="Unassembled WGS sequence"/>
</dbReference>
<dbReference type="EMBL" id="RZHH01000001">
    <property type="protein sequence ID" value="RYJ19488.1"/>
    <property type="molecule type" value="Genomic_DNA"/>
</dbReference>
<evidence type="ECO:0000256" key="1">
    <source>
        <dbReference type="SAM" id="Phobius"/>
    </source>
</evidence>
<evidence type="ECO:0000313" key="3">
    <source>
        <dbReference type="Proteomes" id="UP000294028"/>
    </source>
</evidence>
<organism evidence="2 3">
    <name type="scientific">Halogeometricum borinquense</name>
    <dbReference type="NCBI Taxonomy" id="60847"/>
    <lineage>
        <taxon>Archaea</taxon>
        <taxon>Methanobacteriati</taxon>
        <taxon>Methanobacteriota</taxon>
        <taxon>Stenosarchaea group</taxon>
        <taxon>Halobacteria</taxon>
        <taxon>Halobacteriales</taxon>
        <taxon>Haloferacaceae</taxon>
        <taxon>Halogeometricum</taxon>
    </lineage>
</organism>
<sequence length="261" mass="28504">MGSSNNLLAVALFSLLCLYAVYRLTNTLRLYHVLFGVTPTESPDLVAGDSVAIQGPVTVDEEAPHSDVATDGYESPIAAYVWQILLRRSTGGGTVAWGVEFESFGIDTNSGEVKVDPSWLREVHDAPMLSNVRTDGYILTAPYRIDPSTSPYVHIVHEGTTMVLARVSDVIEAELDIPLDTNRFESKAIPEGAPVLVFGELSIDAGTPTISGTDDTPFFIANCDIHDVRSNLLRRALYYVIFFTVTLLLGLETVNRMFASM</sequence>
<keyword evidence="1" id="KW-0812">Transmembrane</keyword>
<keyword evidence="1" id="KW-0472">Membrane</keyword>
<name>A0A482TGB7_9EURY</name>
<reference evidence="2 3" key="1">
    <citation type="submission" date="2018-12" db="EMBL/GenBank/DDBJ databases">
        <title>Genome analysis provides insights into bioremediation potentialities of Halogeometricum borinquense strain N11.</title>
        <authorList>
            <person name="Najjari A."/>
            <person name="Youssef N."/>
            <person name="Fhoula I."/>
            <person name="Ben Dhia O."/>
            <person name="Mahjoubi M."/>
            <person name="Ouzari H.I."/>
            <person name="Cherif A."/>
        </authorList>
    </citation>
    <scope>NUCLEOTIDE SEQUENCE [LARGE SCALE GENOMIC DNA]</scope>
    <source>
        <strain evidence="2 3">N11</strain>
    </source>
</reference>
<protein>
    <submittedName>
        <fullName evidence="2">Uncharacterized protein</fullName>
    </submittedName>
</protein>
<comment type="caution">
    <text evidence="2">The sequence shown here is derived from an EMBL/GenBank/DDBJ whole genome shotgun (WGS) entry which is preliminary data.</text>
</comment>
<proteinExistence type="predicted"/>
<dbReference type="AlphaFoldDB" id="A0A482TGB7"/>
<evidence type="ECO:0000313" key="2">
    <source>
        <dbReference type="EMBL" id="RYJ19488.1"/>
    </source>
</evidence>
<feature type="transmembrane region" description="Helical" evidence="1">
    <location>
        <begin position="236"/>
        <end position="254"/>
    </location>
</feature>
<keyword evidence="1" id="KW-1133">Transmembrane helix</keyword>
<accession>A0A482TGB7</accession>